<feature type="transmembrane region" description="Helical" evidence="1">
    <location>
        <begin position="7"/>
        <end position="30"/>
    </location>
</feature>
<accession>A0A1R3JEE1</accession>
<dbReference type="OrthoDB" id="1858978at2759"/>
<keyword evidence="1" id="KW-1133">Transmembrane helix</keyword>
<dbReference type="STRING" id="93759.A0A1R3JEE1"/>
<evidence type="ECO:0000313" key="4">
    <source>
        <dbReference type="Proteomes" id="UP000187203"/>
    </source>
</evidence>
<gene>
    <name evidence="3" type="ORF">COLO4_17043</name>
</gene>
<keyword evidence="1" id="KW-0472">Membrane</keyword>
<dbReference type="InterPro" id="IPR053168">
    <property type="entry name" value="Glutamic_endopeptidase"/>
</dbReference>
<sequence>MALKLPTSWLIILLIYSTFKILVVSTSISIEEDLELERQLKILNKPPITTFQTEEGDIIDCIDINKQPALDNPLLKNHKIQVKRVAVGMKEGPTFYGAYGQVSVYNISVNDQQFSSANLWVQNGPTDHPDQMNVITAGWAVSSFLNGDTRTRLFAHWWGGNSSGCFNIQCPGFVLSNPEIGVDYPFTHVSTYGSRHQYFTMLAIYRDRKTGNWWLAAFIEPTYIGYWPKEIIPKLINGANRVGWGGIAITDKDGNGPPMGSGHLPDNNYKHSCYFKRIQFGNDQDKFQTPADNATYQYADCPRCYDVLDKKGCGHYKSMHYCFTFGGPGGKCG</sequence>
<dbReference type="Pfam" id="PF14365">
    <property type="entry name" value="Neprosin_AP"/>
    <property type="match status" value="1"/>
</dbReference>
<dbReference type="PANTHER" id="PTHR31589">
    <property type="entry name" value="PROTEIN, PUTATIVE (DUF239)-RELATED-RELATED"/>
    <property type="match status" value="1"/>
</dbReference>
<evidence type="ECO:0000259" key="2">
    <source>
        <dbReference type="PROSITE" id="PS52045"/>
    </source>
</evidence>
<dbReference type="PROSITE" id="PS52045">
    <property type="entry name" value="NEPROSIN_PEP_CD"/>
    <property type="match status" value="1"/>
</dbReference>
<dbReference type="EMBL" id="AWUE01016284">
    <property type="protein sequence ID" value="OMO93194.1"/>
    <property type="molecule type" value="Genomic_DNA"/>
</dbReference>
<protein>
    <recommendedName>
        <fullName evidence="2">Neprosin PEP catalytic domain-containing protein</fullName>
    </recommendedName>
</protein>
<evidence type="ECO:0000256" key="1">
    <source>
        <dbReference type="SAM" id="Phobius"/>
    </source>
</evidence>
<organism evidence="3 4">
    <name type="scientific">Corchorus olitorius</name>
    <dbReference type="NCBI Taxonomy" id="93759"/>
    <lineage>
        <taxon>Eukaryota</taxon>
        <taxon>Viridiplantae</taxon>
        <taxon>Streptophyta</taxon>
        <taxon>Embryophyta</taxon>
        <taxon>Tracheophyta</taxon>
        <taxon>Spermatophyta</taxon>
        <taxon>Magnoliopsida</taxon>
        <taxon>eudicotyledons</taxon>
        <taxon>Gunneridae</taxon>
        <taxon>Pentapetalae</taxon>
        <taxon>rosids</taxon>
        <taxon>malvids</taxon>
        <taxon>Malvales</taxon>
        <taxon>Malvaceae</taxon>
        <taxon>Grewioideae</taxon>
        <taxon>Apeibeae</taxon>
        <taxon>Corchorus</taxon>
    </lineage>
</organism>
<dbReference type="Pfam" id="PF03080">
    <property type="entry name" value="Neprosin"/>
    <property type="match status" value="1"/>
</dbReference>
<evidence type="ECO:0000313" key="3">
    <source>
        <dbReference type="EMBL" id="OMO93194.1"/>
    </source>
</evidence>
<comment type="caution">
    <text evidence="3">The sequence shown here is derived from an EMBL/GenBank/DDBJ whole genome shotgun (WGS) entry which is preliminary data.</text>
</comment>
<dbReference type="PANTHER" id="PTHR31589:SF232">
    <property type="entry name" value="NEPROSIN DOMAIN-CONTAINING PROTEIN"/>
    <property type="match status" value="1"/>
</dbReference>
<name>A0A1R3JEE1_9ROSI</name>
<proteinExistence type="predicted"/>
<feature type="domain" description="Neprosin PEP catalytic" evidence="2">
    <location>
        <begin position="73"/>
        <end position="333"/>
    </location>
</feature>
<dbReference type="Gene3D" id="3.90.1320.10">
    <property type="entry name" value="Outer-capsid protein sigma 3, large lobe"/>
    <property type="match status" value="1"/>
</dbReference>
<reference evidence="4" key="1">
    <citation type="submission" date="2013-09" db="EMBL/GenBank/DDBJ databases">
        <title>Corchorus olitorius genome sequencing.</title>
        <authorList>
            <person name="Alam M."/>
            <person name="Haque M.S."/>
            <person name="Islam M.S."/>
            <person name="Emdad E.M."/>
            <person name="Islam M.M."/>
            <person name="Ahmed B."/>
            <person name="Halim A."/>
            <person name="Hossen Q.M.M."/>
            <person name="Hossain M.Z."/>
            <person name="Ahmed R."/>
            <person name="Khan M.M."/>
            <person name="Islam R."/>
            <person name="Rashid M.M."/>
            <person name="Khan S.A."/>
            <person name="Rahman M.S."/>
            <person name="Alam M."/>
            <person name="Yahiya A.S."/>
            <person name="Khan M.S."/>
            <person name="Azam M.S."/>
            <person name="Haque T."/>
            <person name="Lashkar M.Z.H."/>
            <person name="Akhand A.I."/>
            <person name="Morshed G."/>
            <person name="Roy S."/>
            <person name="Uddin K.S."/>
            <person name="Rabeya T."/>
            <person name="Hossain A.S."/>
            <person name="Chowdhury A."/>
            <person name="Snigdha A.R."/>
            <person name="Mortoza M.S."/>
            <person name="Matin S.A."/>
            <person name="Hoque S.M.E."/>
            <person name="Islam M.K."/>
            <person name="Roy D.K."/>
            <person name="Haider R."/>
            <person name="Moosa M.M."/>
            <person name="Elias S.M."/>
            <person name="Hasan A.M."/>
            <person name="Jahan S."/>
            <person name="Shafiuddin M."/>
            <person name="Mahmood N."/>
            <person name="Shommy N.S."/>
        </authorList>
    </citation>
    <scope>NUCLEOTIDE SEQUENCE [LARGE SCALE GENOMIC DNA]</scope>
    <source>
        <strain evidence="4">cv. O-4</strain>
    </source>
</reference>
<dbReference type="InterPro" id="IPR025521">
    <property type="entry name" value="Neprosin_propep"/>
</dbReference>
<dbReference type="AlphaFoldDB" id="A0A1R3JEE1"/>
<dbReference type="Proteomes" id="UP000187203">
    <property type="component" value="Unassembled WGS sequence"/>
</dbReference>
<keyword evidence="1" id="KW-0812">Transmembrane</keyword>
<dbReference type="InterPro" id="IPR004314">
    <property type="entry name" value="Neprosin"/>
</dbReference>
<keyword evidence="4" id="KW-1185">Reference proteome</keyword>